<proteinExistence type="predicted"/>
<dbReference type="OrthoDB" id="7030026at2"/>
<dbReference type="AlphaFoldDB" id="A0A5E7BSB3"/>
<feature type="region of interest" description="Disordered" evidence="1">
    <location>
        <begin position="359"/>
        <end position="378"/>
    </location>
</feature>
<protein>
    <recommendedName>
        <fullName evidence="2">Novel toxin 15 domain-containing protein</fullName>
    </recommendedName>
</protein>
<dbReference type="RefSeq" id="WP_150803497.1">
    <property type="nucleotide sequence ID" value="NZ_CABVHY010000008.1"/>
</dbReference>
<evidence type="ECO:0000256" key="1">
    <source>
        <dbReference type="SAM" id="MobiDB-lite"/>
    </source>
</evidence>
<organism evidence="3 4">
    <name type="scientific">Pseudomonas fluorescens</name>
    <dbReference type="NCBI Taxonomy" id="294"/>
    <lineage>
        <taxon>Bacteria</taxon>
        <taxon>Pseudomonadati</taxon>
        <taxon>Pseudomonadota</taxon>
        <taxon>Gammaproteobacteria</taxon>
        <taxon>Pseudomonadales</taxon>
        <taxon>Pseudomonadaceae</taxon>
        <taxon>Pseudomonas</taxon>
    </lineage>
</organism>
<feature type="domain" description="Novel toxin 15" evidence="2">
    <location>
        <begin position="252"/>
        <end position="416"/>
    </location>
</feature>
<dbReference type="EMBL" id="CABVHY010000008">
    <property type="protein sequence ID" value="VVN92577.1"/>
    <property type="molecule type" value="Genomic_DNA"/>
</dbReference>
<feature type="compositionally biased region" description="Basic residues" evidence="1">
    <location>
        <begin position="222"/>
        <end position="232"/>
    </location>
</feature>
<sequence>MAEPLKINISKSFVDYGGKQWATYENGGGVTVQVWKDQQLELQRDLSYADYAVFREQASAIKLRDYPDPTLSRKGGTNANGNTLGRVVGETASAEVPASEANPPVEAETEAEAVTGAQILDGIQLGLDVVGLVPVFGEVADIANAGVSAARGDYVGAGLSMLSAIPFVGYLGTAGKATRYGAKVAEASGKAAKEAAEKAAKEAAAKKAKDEAARKQNQGAKIKPKKLPKKKPACFEPRKSKTYKKMSEAEQKKYLREYSRQLKRQEDALNTMSAKDFANARSKFKEAKQKSPTNQGRNPEAAVAQEAYRRKSAEDINDSIYESIRRKHPQGDPKAARVNAADRTKEIMDSLAALHEPDMVAGGWHEPKPSALGDKRVNSAIGGSWSQKERVKLLEDAAKNAVARGDGSDMMNVELTICPPGKKGK</sequence>
<feature type="compositionally biased region" description="Basic and acidic residues" evidence="1">
    <location>
        <begin position="365"/>
        <end position="377"/>
    </location>
</feature>
<feature type="region of interest" description="Disordered" evidence="1">
    <location>
        <begin position="270"/>
        <end position="310"/>
    </location>
</feature>
<dbReference type="InterPro" id="IPR028949">
    <property type="entry name" value="Ntox15"/>
</dbReference>
<evidence type="ECO:0000259" key="2">
    <source>
        <dbReference type="Pfam" id="PF15604"/>
    </source>
</evidence>
<evidence type="ECO:0000313" key="3">
    <source>
        <dbReference type="EMBL" id="VVN92577.1"/>
    </source>
</evidence>
<dbReference type="Proteomes" id="UP000379480">
    <property type="component" value="Unassembled WGS sequence"/>
</dbReference>
<accession>A0A5E7BSB3</accession>
<dbReference type="Pfam" id="PF15604">
    <property type="entry name" value="Ntox15"/>
    <property type="match status" value="1"/>
</dbReference>
<reference evidence="3 4" key="1">
    <citation type="submission" date="2019-09" db="EMBL/GenBank/DDBJ databases">
        <authorList>
            <person name="Chandra G."/>
            <person name="Truman W A."/>
        </authorList>
    </citation>
    <scope>NUCLEOTIDE SEQUENCE [LARGE SCALE GENOMIC DNA]</scope>
    <source>
        <strain evidence="3">PS723</strain>
    </source>
</reference>
<name>A0A5E7BSB3_PSEFL</name>
<gene>
    <name evidence="3" type="ORF">PS723_01992</name>
</gene>
<evidence type="ECO:0000313" key="4">
    <source>
        <dbReference type="Proteomes" id="UP000379480"/>
    </source>
</evidence>
<dbReference type="CDD" id="cd20745">
    <property type="entry name" value="FIX_RhsA_AHH_HNH-like"/>
    <property type="match status" value="1"/>
</dbReference>
<feature type="region of interest" description="Disordered" evidence="1">
    <location>
        <begin position="206"/>
        <end position="248"/>
    </location>
</feature>